<dbReference type="InterPro" id="IPR013785">
    <property type="entry name" value="Aldolase_TIM"/>
</dbReference>
<dbReference type="EC" id="1.21.98.4" evidence="8"/>
<dbReference type="NCBIfam" id="TIGR02109">
    <property type="entry name" value="PQQ_syn_pqqE"/>
    <property type="match status" value="1"/>
</dbReference>
<feature type="binding site" evidence="8">
    <location>
        <position position="41"/>
    </location>
    <ligand>
        <name>[4Fe-4S] cluster</name>
        <dbReference type="ChEBI" id="CHEBI:49883"/>
        <note>4Fe-4S-S-AdoMet</note>
    </ligand>
</feature>
<dbReference type="EMBL" id="QKQS01000012">
    <property type="protein sequence ID" value="PZA12680.1"/>
    <property type="molecule type" value="Genomic_DNA"/>
</dbReference>
<dbReference type="InterPro" id="IPR050377">
    <property type="entry name" value="Radical_SAM_PqqE_MftC-like"/>
</dbReference>
<dbReference type="PROSITE" id="PS51918">
    <property type="entry name" value="RADICAL_SAM"/>
    <property type="match status" value="1"/>
</dbReference>
<keyword evidence="4 8" id="KW-0884">PQQ biosynthesis</keyword>
<comment type="function">
    <text evidence="8">Catalyzes the cross-linking of a glutamate residue and a tyrosine residue in the PqqA protein as part of the biosynthesis of pyrroloquinoline quinone (PQQ).</text>
</comment>
<keyword evidence="6 8" id="KW-0408">Iron</keyword>
<protein>
    <recommendedName>
        <fullName evidence="8">PqqA peptide cyclase</fullName>
        <ecNumber evidence="8">1.21.98.4</ecNumber>
    </recommendedName>
    <alternativeName>
        <fullName evidence="8">Coenzyme PQQ synthesis protein E</fullName>
    </alternativeName>
</protein>
<dbReference type="GO" id="GO:0016491">
    <property type="term" value="F:oxidoreductase activity"/>
    <property type="evidence" value="ECO:0007669"/>
    <property type="project" value="UniProtKB-KW"/>
</dbReference>
<dbReference type="SFLD" id="SFLDG01067">
    <property type="entry name" value="SPASM/twitch_domain_containing"/>
    <property type="match status" value="1"/>
</dbReference>
<dbReference type="GO" id="GO:0005506">
    <property type="term" value="F:iron ion binding"/>
    <property type="evidence" value="ECO:0007669"/>
    <property type="project" value="UniProtKB-UniRule"/>
</dbReference>
<keyword evidence="5 8" id="KW-0560">Oxidoreductase</keyword>
<feature type="binding site" evidence="8">
    <location>
        <position position="45"/>
    </location>
    <ligand>
        <name>[4Fe-4S] cluster</name>
        <dbReference type="ChEBI" id="CHEBI:49883"/>
        <note>4Fe-4S-S-AdoMet</note>
    </ligand>
</feature>
<dbReference type="InterPro" id="IPR011843">
    <property type="entry name" value="PQQ_synth_PqqE_bac"/>
</dbReference>
<dbReference type="SMART" id="SM00729">
    <property type="entry name" value="Elp3"/>
    <property type="match status" value="1"/>
</dbReference>
<comment type="caution">
    <text evidence="10">The sequence shown here is derived from an EMBL/GenBank/DDBJ whole genome shotgun (WGS) entry which is preliminary data.</text>
</comment>
<evidence type="ECO:0000256" key="6">
    <source>
        <dbReference type="ARBA" id="ARBA00023004"/>
    </source>
</evidence>
<evidence type="ECO:0000256" key="4">
    <source>
        <dbReference type="ARBA" id="ARBA00022905"/>
    </source>
</evidence>
<dbReference type="InterPro" id="IPR017200">
    <property type="entry name" value="PqqE-like"/>
</dbReference>
<keyword evidence="7 8" id="KW-0411">Iron-sulfur</keyword>
<keyword evidence="1 8" id="KW-0004">4Fe-4S</keyword>
<comment type="pathway">
    <text evidence="8">Cofactor biosynthesis; pyrroloquinoline quinone biosynthesis.</text>
</comment>
<dbReference type="CDD" id="cd21119">
    <property type="entry name" value="SPASM_PqqE"/>
    <property type="match status" value="1"/>
</dbReference>
<keyword evidence="3 8" id="KW-0479">Metal-binding</keyword>
<dbReference type="NCBIfam" id="TIGR04085">
    <property type="entry name" value="rSAM_more_4Fe4S"/>
    <property type="match status" value="1"/>
</dbReference>
<dbReference type="InterPro" id="IPR058240">
    <property type="entry name" value="rSAM_sf"/>
</dbReference>
<comment type="similarity">
    <text evidence="8">Belongs to the radical SAM superfamily. PqqE family.</text>
</comment>
<dbReference type="InterPro" id="IPR007197">
    <property type="entry name" value="rSAM"/>
</dbReference>
<keyword evidence="2 8" id="KW-0949">S-adenosyl-L-methionine</keyword>
<dbReference type="Gene3D" id="3.20.20.70">
    <property type="entry name" value="Aldolase class I"/>
    <property type="match status" value="1"/>
</dbReference>
<dbReference type="GO" id="GO:1904047">
    <property type="term" value="F:S-adenosyl-L-methionine binding"/>
    <property type="evidence" value="ECO:0007669"/>
    <property type="project" value="UniProtKB-UniRule"/>
</dbReference>
<dbReference type="SFLD" id="SFLDG01386">
    <property type="entry name" value="main_SPASM_domain-containing"/>
    <property type="match status" value="1"/>
</dbReference>
<evidence type="ECO:0000256" key="8">
    <source>
        <dbReference type="HAMAP-Rule" id="MF_00660"/>
    </source>
</evidence>
<dbReference type="AlphaFoldDB" id="A0A323UM65"/>
<sequence>MTEIAASAARTDGVDVLEKSVGVAETFGIPLAVLLELTHRCPLQCPYCSNPLELERGGAELSTDEWKRVLSELARIGVLQVHFSGGEPTARKDLVELVRHATEVGLYSNLITSAVLLSRERLAALADAGLAHVQISFQGSEASLADRVGGFAGGHAKKLEVARWTRELDLPLTVNAVMHRQNLHLLPDIIEMAAQLDADRLEVANVQYYGWALKNRAALMPTIAQIEDCTATVEAARERLKGQLAIDYVIPDYYAARPKKCMGGWGRQFFNMSPSGKVLPCHAAETITGLDFPSVRGGASIAEIWQNAEAFNRYRGTSWMQQPCASCAFKEIDFGGCRCQAFALAGDAAATDPACALSPLHDRIFKTAEAEAATGSDLFLYRNFAGGTAEGE</sequence>
<dbReference type="CDD" id="cd01335">
    <property type="entry name" value="Radical_SAM"/>
    <property type="match status" value="1"/>
</dbReference>
<evidence type="ECO:0000256" key="7">
    <source>
        <dbReference type="ARBA" id="ARBA00023014"/>
    </source>
</evidence>
<feature type="domain" description="Radical SAM core" evidence="9">
    <location>
        <begin position="27"/>
        <end position="243"/>
    </location>
</feature>
<name>A0A323UM65_RHOPL</name>
<dbReference type="GO" id="GO:0009975">
    <property type="term" value="F:cyclase activity"/>
    <property type="evidence" value="ECO:0007669"/>
    <property type="project" value="UniProtKB-UniRule"/>
</dbReference>
<dbReference type="GO" id="GO:0018189">
    <property type="term" value="P:pyrroloquinoline quinone biosynthetic process"/>
    <property type="evidence" value="ECO:0007669"/>
    <property type="project" value="UniProtKB-UniRule"/>
</dbReference>
<evidence type="ECO:0000313" key="11">
    <source>
        <dbReference type="Proteomes" id="UP000248134"/>
    </source>
</evidence>
<dbReference type="InterPro" id="IPR023885">
    <property type="entry name" value="4Fe4S-binding_SPASM_dom"/>
</dbReference>
<dbReference type="InterPro" id="IPR000385">
    <property type="entry name" value="MoaA_NifB_PqqE_Fe-S-bd_CS"/>
</dbReference>
<proteinExistence type="inferred from homology"/>
<evidence type="ECO:0000259" key="9">
    <source>
        <dbReference type="PROSITE" id="PS51918"/>
    </source>
</evidence>
<gene>
    <name evidence="8" type="primary">pqqE</name>
    <name evidence="10" type="ORF">DNX69_07215</name>
</gene>
<dbReference type="Pfam" id="PF04055">
    <property type="entry name" value="Radical_SAM"/>
    <property type="match status" value="1"/>
</dbReference>
<evidence type="ECO:0000313" key="10">
    <source>
        <dbReference type="EMBL" id="PZA12680.1"/>
    </source>
</evidence>
<feature type="binding site" evidence="8">
    <location>
        <position position="48"/>
    </location>
    <ligand>
        <name>[4Fe-4S] cluster</name>
        <dbReference type="ChEBI" id="CHEBI:49883"/>
        <note>4Fe-4S-S-AdoMet</note>
    </ligand>
</feature>
<dbReference type="SUPFAM" id="SSF102114">
    <property type="entry name" value="Radical SAM enzymes"/>
    <property type="match status" value="1"/>
</dbReference>
<dbReference type="PIRSF" id="PIRSF037420">
    <property type="entry name" value="PQQ_syn_pqqE"/>
    <property type="match status" value="1"/>
</dbReference>
<accession>A0A323UM65</accession>
<reference evidence="10 11" key="1">
    <citation type="submission" date="2018-06" db="EMBL/GenBank/DDBJ databases">
        <title>Draft Whole-Genome Sequence of the purple photosynthetic bacterium Rhodospeudomonas palustris XCP.</title>
        <authorList>
            <person name="Rayyan A."/>
            <person name="Meyer T.E."/>
            <person name="Kyndt J.A."/>
        </authorList>
    </citation>
    <scope>NUCLEOTIDE SEQUENCE [LARGE SCALE GENOMIC DNA]</scope>
    <source>
        <strain evidence="10 11">XCP</strain>
    </source>
</reference>
<dbReference type="OrthoDB" id="9792276at2"/>
<dbReference type="Pfam" id="PF13186">
    <property type="entry name" value="SPASM"/>
    <property type="match status" value="1"/>
</dbReference>
<evidence type="ECO:0000256" key="2">
    <source>
        <dbReference type="ARBA" id="ARBA00022691"/>
    </source>
</evidence>
<dbReference type="RefSeq" id="WP_110785337.1">
    <property type="nucleotide sequence ID" value="NZ_QKQS01000012.1"/>
</dbReference>
<dbReference type="PROSITE" id="PS01305">
    <property type="entry name" value="MOAA_NIFB_PQQE"/>
    <property type="match status" value="1"/>
</dbReference>
<dbReference type="UniPathway" id="UPA00539"/>
<organism evidence="10 11">
    <name type="scientific">Rhodopseudomonas palustris</name>
    <dbReference type="NCBI Taxonomy" id="1076"/>
    <lineage>
        <taxon>Bacteria</taxon>
        <taxon>Pseudomonadati</taxon>
        <taxon>Pseudomonadota</taxon>
        <taxon>Alphaproteobacteria</taxon>
        <taxon>Hyphomicrobiales</taxon>
        <taxon>Nitrobacteraceae</taxon>
        <taxon>Rhodopseudomonas</taxon>
    </lineage>
</organism>
<dbReference type="GO" id="GO:0032324">
    <property type="term" value="P:molybdopterin cofactor biosynthetic process"/>
    <property type="evidence" value="ECO:0007669"/>
    <property type="project" value="UniProtKB-ARBA"/>
</dbReference>
<dbReference type="GO" id="GO:0051539">
    <property type="term" value="F:4 iron, 4 sulfur cluster binding"/>
    <property type="evidence" value="ECO:0007669"/>
    <property type="project" value="UniProtKB-KW"/>
</dbReference>
<evidence type="ECO:0000256" key="5">
    <source>
        <dbReference type="ARBA" id="ARBA00023002"/>
    </source>
</evidence>
<evidence type="ECO:0000256" key="1">
    <source>
        <dbReference type="ARBA" id="ARBA00022485"/>
    </source>
</evidence>
<dbReference type="PANTHER" id="PTHR11228">
    <property type="entry name" value="RADICAL SAM DOMAIN PROTEIN"/>
    <property type="match status" value="1"/>
</dbReference>
<dbReference type="Proteomes" id="UP000248134">
    <property type="component" value="Unassembled WGS sequence"/>
</dbReference>
<comment type="subunit">
    <text evidence="8">Interacts with PqqD. The interaction is necessary for activity of PqqE.</text>
</comment>
<evidence type="ECO:0000256" key="3">
    <source>
        <dbReference type="ARBA" id="ARBA00022723"/>
    </source>
</evidence>
<comment type="cofactor">
    <cofactor evidence="8">
        <name>[4Fe-4S] cluster</name>
        <dbReference type="ChEBI" id="CHEBI:49883"/>
    </cofactor>
    <text evidence="8">Binds 1 [4Fe-4S] cluster. The cluster is coordinated with 3 cysteines and an exchangeable S-adenosyl-L-methionine.</text>
</comment>
<dbReference type="SFLD" id="SFLDF00280">
    <property type="entry name" value="coenzyme_PQQ_synthesis_protein"/>
    <property type="match status" value="1"/>
</dbReference>
<dbReference type="SFLD" id="SFLDS00029">
    <property type="entry name" value="Radical_SAM"/>
    <property type="match status" value="1"/>
</dbReference>
<dbReference type="PANTHER" id="PTHR11228:SF7">
    <property type="entry name" value="PQQA PEPTIDE CYCLASE"/>
    <property type="match status" value="1"/>
</dbReference>
<dbReference type="HAMAP" id="MF_00660">
    <property type="entry name" value="PqqE"/>
    <property type="match status" value="1"/>
</dbReference>
<comment type="catalytic activity">
    <reaction evidence="8">
        <text>[PQQ precursor protein] + S-adenosyl-L-methionine = E-Y cross-linked-[PQQ precursor protein] + 5'-deoxyadenosine + L-methionine + H(+)</text>
        <dbReference type="Rhea" id="RHEA:56836"/>
        <dbReference type="Rhea" id="RHEA-COMP:14800"/>
        <dbReference type="Rhea" id="RHEA-COMP:14801"/>
        <dbReference type="ChEBI" id="CHEBI:15378"/>
        <dbReference type="ChEBI" id="CHEBI:17319"/>
        <dbReference type="ChEBI" id="CHEBI:57844"/>
        <dbReference type="ChEBI" id="CHEBI:59789"/>
        <dbReference type="ChEBI" id="CHEBI:141026"/>
        <dbReference type="ChEBI" id="CHEBI:141027"/>
        <dbReference type="EC" id="1.21.98.4"/>
    </reaction>
</comment>
<dbReference type="InterPro" id="IPR006638">
    <property type="entry name" value="Elp3/MiaA/NifB-like_rSAM"/>
</dbReference>